<organism evidence="2 3">
    <name type="scientific">Acaryochloris marina (strain MBIC 11017)</name>
    <dbReference type="NCBI Taxonomy" id="329726"/>
    <lineage>
        <taxon>Bacteria</taxon>
        <taxon>Bacillati</taxon>
        <taxon>Cyanobacteriota</taxon>
        <taxon>Cyanophyceae</taxon>
        <taxon>Acaryochloridales</taxon>
        <taxon>Acaryochloridaceae</taxon>
        <taxon>Acaryochloris</taxon>
    </lineage>
</organism>
<keyword evidence="3" id="KW-1185">Reference proteome</keyword>
<dbReference type="Proteomes" id="UP000000268">
    <property type="component" value="Chromosome"/>
</dbReference>
<name>B0C956_ACAM1</name>
<dbReference type="HOGENOM" id="CLU_1965688_0_0_3"/>
<feature type="signal peptide" evidence="1">
    <location>
        <begin position="1"/>
        <end position="25"/>
    </location>
</feature>
<dbReference type="STRING" id="329726.AM1_1567"/>
<evidence type="ECO:0000256" key="1">
    <source>
        <dbReference type="SAM" id="SignalP"/>
    </source>
</evidence>
<evidence type="ECO:0000313" key="2">
    <source>
        <dbReference type="EMBL" id="ABW26591.1"/>
    </source>
</evidence>
<dbReference type="AlphaFoldDB" id="B0C956"/>
<evidence type="ECO:0000313" key="3">
    <source>
        <dbReference type="Proteomes" id="UP000000268"/>
    </source>
</evidence>
<reference evidence="2 3" key="1">
    <citation type="journal article" date="2008" name="Proc. Natl. Acad. Sci. U.S.A.">
        <title>Niche adaptation and genome expansion in the chlorophyll d-producing cyanobacterium Acaryochloris marina.</title>
        <authorList>
            <person name="Swingley W.D."/>
            <person name="Chen M."/>
            <person name="Cheung P.C."/>
            <person name="Conrad A.L."/>
            <person name="Dejesa L.C."/>
            <person name="Hao J."/>
            <person name="Honchak B.M."/>
            <person name="Karbach L.E."/>
            <person name="Kurdoglu A."/>
            <person name="Lahiri S."/>
            <person name="Mastrian S.D."/>
            <person name="Miyashita H."/>
            <person name="Page L."/>
            <person name="Ramakrishna P."/>
            <person name="Satoh S."/>
            <person name="Sattley W.M."/>
            <person name="Shimada Y."/>
            <person name="Taylor H.L."/>
            <person name="Tomo T."/>
            <person name="Tsuchiya T."/>
            <person name="Wang Z.T."/>
            <person name="Raymond J."/>
            <person name="Mimuro M."/>
            <person name="Blankenship R.E."/>
            <person name="Touchman J.W."/>
        </authorList>
    </citation>
    <scope>NUCLEOTIDE SEQUENCE [LARGE SCALE GENOMIC DNA]</scope>
    <source>
        <strain evidence="3">MBIC 11017</strain>
    </source>
</reference>
<protein>
    <submittedName>
        <fullName evidence="2">Uncharacterized protein</fullName>
    </submittedName>
</protein>
<feature type="chain" id="PRO_5002748349" evidence="1">
    <location>
        <begin position="26"/>
        <end position="127"/>
    </location>
</feature>
<dbReference type="KEGG" id="amr:AM1_1567"/>
<sequence>MLQFIRCVGFGLLVTTLSWGQAAQASTCNFTQWSGGIEFGHCPNPGLQIGRSAFTGISKREEEIFRISMIRRFDGVVAKYNAAFPAVYAHRERQQRVLAKISSNEGPGLMKLSGAVSQVDQNRHINP</sequence>
<proteinExistence type="predicted"/>
<gene>
    <name evidence="2" type="ordered locus">AM1_1567</name>
</gene>
<dbReference type="EMBL" id="CP000828">
    <property type="protein sequence ID" value="ABW26591.1"/>
    <property type="molecule type" value="Genomic_DNA"/>
</dbReference>
<keyword evidence="1" id="KW-0732">Signal</keyword>
<accession>B0C956</accession>